<keyword evidence="8 11" id="KW-0472">Membrane</keyword>
<evidence type="ECO:0000313" key="13">
    <source>
        <dbReference type="Proteomes" id="UP001500751"/>
    </source>
</evidence>
<feature type="transmembrane region" description="Helical" evidence="11">
    <location>
        <begin position="293"/>
        <end position="310"/>
    </location>
</feature>
<feature type="transmembrane region" description="Helical" evidence="11">
    <location>
        <begin position="42"/>
        <end position="59"/>
    </location>
</feature>
<dbReference type="Pfam" id="PF02653">
    <property type="entry name" value="BPD_transp_2"/>
    <property type="match status" value="1"/>
</dbReference>
<feature type="transmembrane region" description="Helical" evidence="11">
    <location>
        <begin position="125"/>
        <end position="147"/>
    </location>
</feature>
<evidence type="ECO:0000256" key="8">
    <source>
        <dbReference type="ARBA" id="ARBA00023136"/>
    </source>
</evidence>
<evidence type="ECO:0000256" key="3">
    <source>
        <dbReference type="ARBA" id="ARBA00022475"/>
    </source>
</evidence>
<evidence type="ECO:0000256" key="2">
    <source>
        <dbReference type="ARBA" id="ARBA00022448"/>
    </source>
</evidence>
<keyword evidence="3" id="KW-1003">Cell membrane</keyword>
<keyword evidence="6 11" id="KW-0812">Transmembrane</keyword>
<keyword evidence="2" id="KW-0813">Transport</keyword>
<dbReference type="CDD" id="cd06579">
    <property type="entry name" value="TM_PBP1_transp_AraH_like"/>
    <property type="match status" value="1"/>
</dbReference>
<organism evidence="12 13">
    <name type="scientific">Catenulispora yoronensis</name>
    <dbReference type="NCBI Taxonomy" id="450799"/>
    <lineage>
        <taxon>Bacteria</taxon>
        <taxon>Bacillati</taxon>
        <taxon>Actinomycetota</taxon>
        <taxon>Actinomycetes</taxon>
        <taxon>Catenulisporales</taxon>
        <taxon>Catenulisporaceae</taxon>
        <taxon>Catenulispora</taxon>
    </lineage>
</organism>
<evidence type="ECO:0000313" key="12">
    <source>
        <dbReference type="EMBL" id="GAA2049153.1"/>
    </source>
</evidence>
<feature type="transmembrane region" description="Helical" evidence="11">
    <location>
        <begin position="75"/>
        <end position="94"/>
    </location>
</feature>
<dbReference type="InterPro" id="IPR001851">
    <property type="entry name" value="ABC_transp_permease"/>
</dbReference>
<keyword evidence="5" id="KW-0762">Sugar transport</keyword>
<evidence type="ECO:0000256" key="7">
    <source>
        <dbReference type="ARBA" id="ARBA00022989"/>
    </source>
</evidence>
<keyword evidence="13" id="KW-1185">Reference proteome</keyword>
<feature type="transmembrane region" description="Helical" evidence="11">
    <location>
        <begin position="317"/>
        <end position="339"/>
    </location>
</feature>
<evidence type="ECO:0000256" key="6">
    <source>
        <dbReference type="ARBA" id="ARBA00022692"/>
    </source>
</evidence>
<gene>
    <name evidence="12" type="ORF">GCM10009839_63750</name>
</gene>
<keyword evidence="4" id="KW-0997">Cell inner membrane</keyword>
<keyword evidence="7 11" id="KW-1133">Transmembrane helix</keyword>
<comment type="subcellular location">
    <subcellularLocation>
        <location evidence="1">Cell membrane</location>
        <topology evidence="1">Multi-pass membrane protein</topology>
    </subcellularLocation>
</comment>
<reference evidence="13" key="1">
    <citation type="journal article" date="2019" name="Int. J. Syst. Evol. Microbiol.">
        <title>The Global Catalogue of Microorganisms (GCM) 10K type strain sequencing project: providing services to taxonomists for standard genome sequencing and annotation.</title>
        <authorList>
            <consortium name="The Broad Institute Genomics Platform"/>
            <consortium name="The Broad Institute Genome Sequencing Center for Infectious Disease"/>
            <person name="Wu L."/>
            <person name="Ma J."/>
        </authorList>
    </citation>
    <scope>NUCLEOTIDE SEQUENCE [LARGE SCALE GENOMIC DNA]</scope>
    <source>
        <strain evidence="13">JCM 16014</strain>
    </source>
</reference>
<evidence type="ECO:0000256" key="10">
    <source>
        <dbReference type="ARBA" id="ARBA00035686"/>
    </source>
</evidence>
<feature type="transmembrane region" description="Helical" evidence="11">
    <location>
        <begin position="154"/>
        <end position="174"/>
    </location>
</feature>
<dbReference type="EMBL" id="BAAAQN010000046">
    <property type="protein sequence ID" value="GAA2049153.1"/>
    <property type="molecule type" value="Genomic_DNA"/>
</dbReference>
<evidence type="ECO:0000256" key="9">
    <source>
        <dbReference type="ARBA" id="ARBA00035611"/>
    </source>
</evidence>
<protein>
    <recommendedName>
        <fullName evidence="10">Xylose transport system permease protein XylH</fullName>
    </recommendedName>
</protein>
<dbReference type="RefSeq" id="WP_344669390.1">
    <property type="nucleotide sequence ID" value="NZ_BAAAQN010000046.1"/>
</dbReference>
<dbReference type="Proteomes" id="UP001500751">
    <property type="component" value="Unassembled WGS sequence"/>
</dbReference>
<feature type="transmembrane region" description="Helical" evidence="11">
    <location>
        <begin position="213"/>
        <end position="233"/>
    </location>
</feature>
<comment type="caution">
    <text evidence="12">The sequence shown here is derived from an EMBL/GenBank/DDBJ whole genome shotgun (WGS) entry which is preliminary data.</text>
</comment>
<accession>A0ABP5GQT1</accession>
<evidence type="ECO:0000256" key="11">
    <source>
        <dbReference type="SAM" id="Phobius"/>
    </source>
</evidence>
<sequence length="371" mass="38799">MAELTDLTDRADRADLEDRADPADRAPTGAAAWLVRALRRPALGALVGAVAVFVVFTVTDSTPNHLWLTQTGFQAWAQQAAFFGIMAVPVGLLMIGGEFDLSTGGMTGFSAIIMALLVGTEHWNAWAAVVATFVFGALVGLVNGLVVTRSGLPSFIVTLATYFVFRGLSVGGVLKVNHGSTSIGLSGTSHPGLDSARDVFGGSFAHSDALRQGYQTAILWFVGVTVAGGWLLARTRFGNWVFAVGGDADAARKIGVPVARTKILLFMGTSTAAALVGVISFSQTRTAVSEQGVGYEFYYIIAAVVGGCLLTGGHGSVLGAALGACIIGMAFQGVIYSGWDSSWNFTFLGVILFLAVAVNTLTYRRAMRARG</sequence>
<proteinExistence type="predicted"/>
<dbReference type="PANTHER" id="PTHR32196">
    <property type="entry name" value="ABC TRANSPORTER PERMEASE PROTEIN YPHD-RELATED-RELATED"/>
    <property type="match status" value="1"/>
</dbReference>
<feature type="transmembrane region" description="Helical" evidence="11">
    <location>
        <begin position="101"/>
        <end position="119"/>
    </location>
</feature>
<evidence type="ECO:0000256" key="4">
    <source>
        <dbReference type="ARBA" id="ARBA00022519"/>
    </source>
</evidence>
<name>A0ABP5GQT1_9ACTN</name>
<dbReference type="PANTHER" id="PTHR32196:SF32">
    <property type="entry name" value="XYLOSE TRANSPORT SYSTEM PERMEASE PROTEIN XYLH"/>
    <property type="match status" value="1"/>
</dbReference>
<feature type="transmembrane region" description="Helical" evidence="11">
    <location>
        <begin position="345"/>
        <end position="363"/>
    </location>
</feature>
<comment type="function">
    <text evidence="9">Part of the binding-protein-dependent transport system for D-xylose. Probably responsible for the translocation of the substrate across the membrane.</text>
</comment>
<evidence type="ECO:0000256" key="1">
    <source>
        <dbReference type="ARBA" id="ARBA00004651"/>
    </source>
</evidence>
<evidence type="ECO:0000256" key="5">
    <source>
        <dbReference type="ARBA" id="ARBA00022597"/>
    </source>
</evidence>
<feature type="transmembrane region" description="Helical" evidence="11">
    <location>
        <begin position="263"/>
        <end position="281"/>
    </location>
</feature>